<accession>A0A835KI64</accession>
<keyword evidence="2" id="KW-1185">Reference proteome</keyword>
<protein>
    <recommendedName>
        <fullName evidence="3">Reverse transcriptase zinc-binding domain-containing protein</fullName>
    </recommendedName>
</protein>
<reference evidence="1" key="1">
    <citation type="submission" date="2020-07" db="EMBL/GenBank/DDBJ databases">
        <title>Genome sequence and genetic diversity analysis of an under-domesticated orphan crop, white fonio (Digitaria exilis).</title>
        <authorList>
            <person name="Bennetzen J.L."/>
            <person name="Chen S."/>
            <person name="Ma X."/>
            <person name="Wang X."/>
            <person name="Yssel A.E.J."/>
            <person name="Chaluvadi S.R."/>
            <person name="Johnson M."/>
            <person name="Gangashetty P."/>
            <person name="Hamidou F."/>
            <person name="Sanogo M.D."/>
            <person name="Zwaenepoel A."/>
            <person name="Wallace J."/>
            <person name="Van De Peer Y."/>
            <person name="Van Deynze A."/>
        </authorList>
    </citation>
    <scope>NUCLEOTIDE SEQUENCE</scope>
    <source>
        <tissue evidence="1">Leaves</tissue>
    </source>
</reference>
<evidence type="ECO:0000313" key="2">
    <source>
        <dbReference type="Proteomes" id="UP000636709"/>
    </source>
</evidence>
<dbReference type="EMBL" id="JACEFO010001613">
    <property type="protein sequence ID" value="KAF8730928.1"/>
    <property type="molecule type" value="Genomic_DNA"/>
</dbReference>
<sequence>MFLDDYSCASCPSIHGESVEDLFLFCPSAQIFWKLIRPHINNQRNPFQILEELRGQINKPFLWRSLF</sequence>
<dbReference type="Proteomes" id="UP000636709">
    <property type="component" value="Unassembled WGS sequence"/>
</dbReference>
<name>A0A835KI64_9POAL</name>
<dbReference type="AlphaFoldDB" id="A0A835KI64"/>
<proteinExistence type="predicted"/>
<gene>
    <name evidence="1" type="ORF">HU200_016802</name>
</gene>
<evidence type="ECO:0000313" key="1">
    <source>
        <dbReference type="EMBL" id="KAF8730928.1"/>
    </source>
</evidence>
<comment type="caution">
    <text evidence="1">The sequence shown here is derived from an EMBL/GenBank/DDBJ whole genome shotgun (WGS) entry which is preliminary data.</text>
</comment>
<organism evidence="1 2">
    <name type="scientific">Digitaria exilis</name>
    <dbReference type="NCBI Taxonomy" id="1010633"/>
    <lineage>
        <taxon>Eukaryota</taxon>
        <taxon>Viridiplantae</taxon>
        <taxon>Streptophyta</taxon>
        <taxon>Embryophyta</taxon>
        <taxon>Tracheophyta</taxon>
        <taxon>Spermatophyta</taxon>
        <taxon>Magnoliopsida</taxon>
        <taxon>Liliopsida</taxon>
        <taxon>Poales</taxon>
        <taxon>Poaceae</taxon>
        <taxon>PACMAD clade</taxon>
        <taxon>Panicoideae</taxon>
        <taxon>Panicodae</taxon>
        <taxon>Paniceae</taxon>
        <taxon>Anthephorinae</taxon>
        <taxon>Digitaria</taxon>
    </lineage>
</organism>
<evidence type="ECO:0008006" key="3">
    <source>
        <dbReference type="Google" id="ProtNLM"/>
    </source>
</evidence>